<evidence type="ECO:0000256" key="1">
    <source>
        <dbReference type="SAM" id="MobiDB-lite"/>
    </source>
</evidence>
<dbReference type="Proteomes" id="UP001139516">
    <property type="component" value="Unassembled WGS sequence"/>
</dbReference>
<comment type="caution">
    <text evidence="2">The sequence shown here is derived from an EMBL/GenBank/DDBJ whole genome shotgun (WGS) entry which is preliminary data.</text>
</comment>
<keyword evidence="3" id="KW-1185">Reference proteome</keyword>
<evidence type="ECO:0000313" key="2">
    <source>
        <dbReference type="EMBL" id="MCK8787704.1"/>
    </source>
</evidence>
<evidence type="ECO:0000313" key="3">
    <source>
        <dbReference type="Proteomes" id="UP001139516"/>
    </source>
</evidence>
<dbReference type="AlphaFoldDB" id="A0A9X1YC31"/>
<accession>A0A9X1YC31</accession>
<evidence type="ECO:0008006" key="4">
    <source>
        <dbReference type="Google" id="ProtNLM"/>
    </source>
</evidence>
<protein>
    <recommendedName>
        <fullName evidence="4">Flagellar FliJ protein</fullName>
    </recommendedName>
</protein>
<feature type="compositionally biased region" description="Basic and acidic residues" evidence="1">
    <location>
        <begin position="101"/>
        <end position="111"/>
    </location>
</feature>
<dbReference type="EMBL" id="JALPRX010000139">
    <property type="protein sequence ID" value="MCK8787704.1"/>
    <property type="molecule type" value="Genomic_DNA"/>
</dbReference>
<sequence>MARPDPLAVLQRLRRHETRLARLQLAEQSAHVAAAEARRGATEAALHAELSADPSALSPWLPRCLADRTQAALEVELAARRHDAARRALLAARTAENALERLSEAQRETARRGTLRRQQAALDEAASGAAREGAMGRREM</sequence>
<feature type="region of interest" description="Disordered" evidence="1">
    <location>
        <begin position="101"/>
        <end position="140"/>
    </location>
</feature>
<proteinExistence type="predicted"/>
<gene>
    <name evidence="2" type="ORF">M0638_25395</name>
</gene>
<organism evidence="2 3">
    <name type="scientific">Roseomonas acroporae</name>
    <dbReference type="NCBI Taxonomy" id="2937791"/>
    <lineage>
        <taxon>Bacteria</taxon>
        <taxon>Pseudomonadati</taxon>
        <taxon>Pseudomonadota</taxon>
        <taxon>Alphaproteobacteria</taxon>
        <taxon>Acetobacterales</taxon>
        <taxon>Roseomonadaceae</taxon>
        <taxon>Roseomonas</taxon>
    </lineage>
</organism>
<name>A0A9X1YC31_9PROT</name>
<dbReference type="RefSeq" id="WP_248669754.1">
    <property type="nucleotide sequence ID" value="NZ_JALPRX010000139.1"/>
</dbReference>
<reference evidence="2" key="1">
    <citation type="submission" date="2022-04" db="EMBL/GenBank/DDBJ databases">
        <title>Roseomonas acroporae sp. nov., isolated from coral Acropora digitifera.</title>
        <authorList>
            <person name="Sun H."/>
        </authorList>
    </citation>
    <scope>NUCLEOTIDE SEQUENCE</scope>
    <source>
        <strain evidence="2">NAR14</strain>
    </source>
</reference>